<evidence type="ECO:0000313" key="1">
    <source>
        <dbReference type="EMBL" id="CUS54743.1"/>
    </source>
</evidence>
<protein>
    <submittedName>
        <fullName evidence="1">Uncharacterized protein</fullName>
    </submittedName>
</protein>
<proteinExistence type="predicted"/>
<organism evidence="1">
    <name type="scientific">hydrothermal vent metagenome</name>
    <dbReference type="NCBI Taxonomy" id="652676"/>
    <lineage>
        <taxon>unclassified sequences</taxon>
        <taxon>metagenomes</taxon>
        <taxon>ecological metagenomes</taxon>
    </lineage>
</organism>
<sequence length="44" mass="4815">MWLSDELDQGRPGCEEGRVRSELFAVVSGSLPHRAAMNKITTIG</sequence>
<reference evidence="1" key="1">
    <citation type="submission" date="2015-10" db="EMBL/GenBank/DDBJ databases">
        <authorList>
            <person name="Gilbert D.G."/>
        </authorList>
    </citation>
    <scope>NUCLEOTIDE SEQUENCE</scope>
</reference>
<dbReference type="EMBL" id="CZRL01000104">
    <property type="protein sequence ID" value="CUS54743.1"/>
    <property type="molecule type" value="Genomic_DNA"/>
</dbReference>
<dbReference type="AlphaFoldDB" id="A0A160TV37"/>
<gene>
    <name evidence="1" type="ORF">MGWOODY_XGa962</name>
</gene>
<name>A0A160TV37_9ZZZZ</name>
<accession>A0A160TV37</accession>